<proteinExistence type="predicted"/>
<evidence type="ECO:0000259" key="1">
    <source>
        <dbReference type="PROSITE" id="PS50093"/>
    </source>
</evidence>
<protein>
    <submittedName>
        <fullName evidence="2">T9SS type B sorting domain-containing protein</fullName>
    </submittedName>
</protein>
<reference evidence="2 3" key="1">
    <citation type="submission" date="2020-02" db="EMBL/GenBank/DDBJ databases">
        <title>Out from the shadows clarifying the taxonomy of the family Cryomorphaceae and related taxa by utilizing the GTDB taxonomic framework.</title>
        <authorList>
            <person name="Bowman J.P."/>
        </authorList>
    </citation>
    <scope>NUCLEOTIDE SEQUENCE [LARGE SCALE GENOMIC DNA]</scope>
    <source>
        <strain evidence="2 3">QSSC 1-22</strain>
    </source>
</reference>
<dbReference type="Pfam" id="PF18911">
    <property type="entry name" value="PKD_4"/>
    <property type="match status" value="1"/>
</dbReference>
<dbReference type="SUPFAM" id="SSF49299">
    <property type="entry name" value="PKD domain"/>
    <property type="match status" value="1"/>
</dbReference>
<feature type="domain" description="PKD" evidence="1">
    <location>
        <begin position="1"/>
        <end position="57"/>
    </location>
</feature>
<dbReference type="InterPro" id="IPR026341">
    <property type="entry name" value="T9SS_type_B"/>
</dbReference>
<dbReference type="InterPro" id="IPR013783">
    <property type="entry name" value="Ig-like_fold"/>
</dbReference>
<evidence type="ECO:0000313" key="3">
    <source>
        <dbReference type="Proteomes" id="UP000486602"/>
    </source>
</evidence>
<dbReference type="Gene3D" id="2.60.40.10">
    <property type="entry name" value="Immunoglobulins"/>
    <property type="match status" value="1"/>
</dbReference>
<dbReference type="AlphaFoldDB" id="A0A7K3WM47"/>
<dbReference type="EMBL" id="JAAGVY010000005">
    <property type="protein sequence ID" value="NEN22723.1"/>
    <property type="molecule type" value="Genomic_DNA"/>
</dbReference>
<dbReference type="InterPro" id="IPR000601">
    <property type="entry name" value="PKD_dom"/>
</dbReference>
<dbReference type="NCBIfam" id="TIGR04131">
    <property type="entry name" value="Bac_Flav_CTERM"/>
    <property type="match status" value="1"/>
</dbReference>
<dbReference type="InterPro" id="IPR035986">
    <property type="entry name" value="PKD_dom_sf"/>
</dbReference>
<comment type="caution">
    <text evidence="2">The sequence shown here is derived from an EMBL/GenBank/DDBJ whole genome shotgun (WGS) entry which is preliminary data.</text>
</comment>
<evidence type="ECO:0000313" key="2">
    <source>
        <dbReference type="EMBL" id="NEN22723.1"/>
    </source>
</evidence>
<accession>A0A7K3WM47</accession>
<gene>
    <name evidence="2" type="ORF">G3O08_04285</name>
</gene>
<organism evidence="2 3">
    <name type="scientific">Cryomorpha ignava</name>
    <dbReference type="NCBI Taxonomy" id="101383"/>
    <lineage>
        <taxon>Bacteria</taxon>
        <taxon>Pseudomonadati</taxon>
        <taxon>Bacteroidota</taxon>
        <taxon>Flavobacteriia</taxon>
        <taxon>Flavobacteriales</taxon>
        <taxon>Cryomorphaceae</taxon>
        <taxon>Cryomorpha</taxon>
    </lineage>
</organism>
<sequence length="690" mass="75489">MNTDLSYDFEFSGESNNITEVLWTFADGSTSNSQSPTKSYNSNGLFPFSLEIIMDSGCVYESEGNTIISEAPEPPDLPDSISICEGESQFLDFSGFSGWDQILDQNGDLVTSYSFDEPGVFNFTFIDGCGQIEYSVEIIQTNPGELITGTTEYSTCSSTTVIPDLSETISGNTYQWTPATGLSNPNILNPTITVSEPTDYMLVATGDCGFTDTLLVSIGINTTEVLEIEGQSELTVCPNQMFNPELDANLSENTYLWVPTAGLSDPTALNPEITITEPTIYTLTASNPCAPNITFELAVAITDPLDFELVSELTICNGDTIEIPGQLNSEADVEWANSNTLSALDIPNPLAFPNSNTTYQVSVSDQCETISETIEVIVNQAPHISGISNLDICVGDTAYANINNTGNHEVTSWNWTPTAGLENATKANSGIFNENNITYQVEATNSCGSDLFEVQLTTYILDAVLDLDSIVCPGAPLLLSAQGAETYSWFPMDIMNNPNDSVTTAQIYTNQLIQLQLSGGTCVKIFSDYVEVYEDIGFTQLDPVHLFAGEYYDLSPIESQYKIVLSGSTFLSFDADTTISLSYVDYNGCEFHLFLPIIIAPALYIPNGFTPDGDGINDIFKPIAVNIENFEMRIYNRLGELVFQSNSLNNGWNGGMDGYYCPDDIYNYVIEYSYHTTEVKVQRGFVTLVR</sequence>
<dbReference type="CDD" id="cd00146">
    <property type="entry name" value="PKD"/>
    <property type="match status" value="1"/>
</dbReference>
<keyword evidence="3" id="KW-1185">Reference proteome</keyword>
<dbReference type="PROSITE" id="PS50093">
    <property type="entry name" value="PKD"/>
    <property type="match status" value="1"/>
</dbReference>
<dbReference type="Pfam" id="PF13585">
    <property type="entry name" value="CHU_C"/>
    <property type="match status" value="1"/>
</dbReference>
<dbReference type="Proteomes" id="UP000486602">
    <property type="component" value="Unassembled WGS sequence"/>
</dbReference>
<name>A0A7K3WM47_9FLAO</name>